<reference evidence="1" key="1">
    <citation type="submission" date="2019-03" db="EMBL/GenBank/DDBJ databases">
        <title>Candidatus Syntrophosphaera thermopropionivorans: a novel player in syntrophic propionate oxidation during anaerobic digestion.</title>
        <authorList>
            <person name="Dyksma S."/>
        </authorList>
    </citation>
    <scope>NUCLEOTIDE SEQUENCE</scope>
    <source>
        <strain evidence="1">W5</strain>
    </source>
</reference>
<keyword evidence="1" id="KW-0328">Glycosyltransferase</keyword>
<protein>
    <submittedName>
        <fullName evidence="1">4-alpha-glucanotransferase</fullName>
        <ecNumber evidence="1">2.4.1.25</ecNumber>
    </submittedName>
</protein>
<evidence type="ECO:0000313" key="1">
    <source>
        <dbReference type="EMBL" id="TDF73500.1"/>
    </source>
</evidence>
<sequence>MKKNGMLLHISSLPSDFGIGDFGPNAYQFVDYLNDKKFCYWQILPLYQPGYGNSPYNPVSAFALNPYLISPELLYEDGLIDLPDMEEAKLPSSNQIPYEAVYRLKDNLLKKAANNYLSDIEIYEYIESNAFYLKPYLAYLTLCKLYGDDDWHNFRPEHRHYSDKLYDTLFKNYGSQILRMASIQALAKDQLLRLKDYMNSQGIQLIGDMPLYLSYHSADVWANQHLFDLDENGNRLNVAGVPPDAFSQDGQLWGNPIYKWDKMKEDGFQLFINRIKNALNYLDKLRLDHFIGYINFWCIPCSHDEKTGEPILPENALKGEWKKAAPEDFFPVIMNTFSPEVFIVEDLGILNDEVCYYRDYYKLPGMIILQFCFEEQVPEIRKFPPERYIYTGTHDNPTTQEWYANLSDDSPSKINLLRFINEHPLLFSGLGLETEEDIKHSIHLIMCIIAEASGCQNVVLPVQDILGLDASGRMNVPGTALGNWQWRLESFDDLFSKSLPWE</sequence>
<keyword evidence="1" id="KW-0808">Transferase</keyword>
<gene>
    <name evidence="1" type="primary">malQ</name>
    <name evidence="1" type="ORF">E0946_02770</name>
</gene>
<keyword evidence="2" id="KW-1185">Reference proteome</keyword>
<organism evidence="1 2">
    <name type="scientific">Candidatus Syntrophosphaera thermopropionivorans</name>
    <dbReference type="NCBI Taxonomy" id="2593015"/>
    <lineage>
        <taxon>Bacteria</taxon>
        <taxon>Pseudomonadati</taxon>
        <taxon>Candidatus Cloacimonadota</taxon>
        <taxon>Candidatus Cloacimonadia</taxon>
        <taxon>Candidatus Cloacimonadales</taxon>
        <taxon>Candidatus Cloacimonadaceae</taxon>
        <taxon>Candidatus Syntrophosphaera</taxon>
    </lineage>
</organism>
<name>A0AC61QJR3_9BACT</name>
<dbReference type="EC" id="2.4.1.25" evidence="1"/>
<comment type="caution">
    <text evidence="1">The sequence shown here is derived from an EMBL/GenBank/DDBJ whole genome shotgun (WGS) entry which is preliminary data.</text>
</comment>
<dbReference type="Proteomes" id="UP000294588">
    <property type="component" value="Unassembled WGS sequence"/>
</dbReference>
<proteinExistence type="predicted"/>
<dbReference type="EMBL" id="SMOG01000005">
    <property type="protein sequence ID" value="TDF73500.1"/>
    <property type="molecule type" value="Genomic_DNA"/>
</dbReference>
<evidence type="ECO:0000313" key="2">
    <source>
        <dbReference type="Proteomes" id="UP000294588"/>
    </source>
</evidence>
<accession>A0AC61QJR3</accession>